<reference evidence="3" key="1">
    <citation type="journal article" date="2019" name="Int. J. Syst. Evol. Microbiol.">
        <title>The Global Catalogue of Microorganisms (GCM) 10K type strain sequencing project: providing services to taxonomists for standard genome sequencing and annotation.</title>
        <authorList>
            <consortium name="The Broad Institute Genomics Platform"/>
            <consortium name="The Broad Institute Genome Sequencing Center for Infectious Disease"/>
            <person name="Wu L."/>
            <person name="Ma J."/>
        </authorList>
    </citation>
    <scope>NUCLEOTIDE SEQUENCE [LARGE SCALE GENOMIC DNA]</scope>
    <source>
        <strain evidence="3">JCM 16702</strain>
    </source>
</reference>
<dbReference type="Proteomes" id="UP001500683">
    <property type="component" value="Unassembled WGS sequence"/>
</dbReference>
<evidence type="ECO:0008006" key="4">
    <source>
        <dbReference type="Google" id="ProtNLM"/>
    </source>
</evidence>
<name>A0ABP7X6D0_9ACTN</name>
<feature type="transmembrane region" description="Helical" evidence="1">
    <location>
        <begin position="126"/>
        <end position="143"/>
    </location>
</feature>
<keyword evidence="1" id="KW-0472">Membrane</keyword>
<proteinExistence type="predicted"/>
<protein>
    <recommendedName>
        <fullName evidence="4">MFS transporter</fullName>
    </recommendedName>
</protein>
<keyword evidence="3" id="KW-1185">Reference proteome</keyword>
<feature type="transmembrane region" description="Helical" evidence="1">
    <location>
        <begin position="99"/>
        <end position="119"/>
    </location>
</feature>
<dbReference type="EMBL" id="BAAAZG010000084">
    <property type="protein sequence ID" value="GAA4105702.1"/>
    <property type="molecule type" value="Genomic_DNA"/>
</dbReference>
<evidence type="ECO:0000313" key="3">
    <source>
        <dbReference type="Proteomes" id="UP001500683"/>
    </source>
</evidence>
<evidence type="ECO:0000313" key="2">
    <source>
        <dbReference type="EMBL" id="GAA4105702.1"/>
    </source>
</evidence>
<sequence>MPRYVRGGFLAAACTLLALGGHVWGGARDCCLPPLPAVLVTGGAVGALSVAVTRRTTSFWKILAVIGWAQVAFHMAFTVTAGSASAAAHHPSAVPEPAATGPSMLAGHAVAAVAGAALLAGADRALWWLCGAIFAIVVARLVARPVAVERPAWVVVAPGDRPPPAGVVLARAVRRRGPPVIGPHAA</sequence>
<gene>
    <name evidence="2" type="ORF">GCM10022214_86060</name>
</gene>
<feature type="transmembrane region" description="Helical" evidence="1">
    <location>
        <begin position="59"/>
        <end position="79"/>
    </location>
</feature>
<comment type="caution">
    <text evidence="2">The sequence shown here is derived from an EMBL/GenBank/DDBJ whole genome shotgun (WGS) entry which is preliminary data.</text>
</comment>
<organism evidence="2 3">
    <name type="scientific">Actinomadura miaoliensis</name>
    <dbReference type="NCBI Taxonomy" id="430685"/>
    <lineage>
        <taxon>Bacteria</taxon>
        <taxon>Bacillati</taxon>
        <taxon>Actinomycetota</taxon>
        <taxon>Actinomycetes</taxon>
        <taxon>Streptosporangiales</taxon>
        <taxon>Thermomonosporaceae</taxon>
        <taxon>Actinomadura</taxon>
    </lineage>
</organism>
<evidence type="ECO:0000256" key="1">
    <source>
        <dbReference type="SAM" id="Phobius"/>
    </source>
</evidence>
<keyword evidence="1" id="KW-0812">Transmembrane</keyword>
<keyword evidence="1" id="KW-1133">Transmembrane helix</keyword>
<accession>A0ABP7X6D0</accession>
<feature type="transmembrane region" description="Helical" evidence="1">
    <location>
        <begin position="35"/>
        <end position="52"/>
    </location>
</feature>